<evidence type="ECO:0000256" key="11">
    <source>
        <dbReference type="ARBA" id="ARBA00022840"/>
    </source>
</evidence>
<dbReference type="InterPro" id="IPR012310">
    <property type="entry name" value="DNA_ligase_ATP-dep_cent"/>
</dbReference>
<dbReference type="PROSITE" id="PS50172">
    <property type="entry name" value="BRCT"/>
    <property type="match status" value="1"/>
</dbReference>
<dbReference type="GO" id="GO:0003910">
    <property type="term" value="F:DNA ligase (ATP) activity"/>
    <property type="evidence" value="ECO:0007669"/>
    <property type="project" value="UniProtKB-EC"/>
</dbReference>
<dbReference type="Pfam" id="PF04675">
    <property type="entry name" value="DNA_ligase_A_N"/>
    <property type="match status" value="1"/>
</dbReference>
<dbReference type="Pfam" id="PF04679">
    <property type="entry name" value="DNA_ligase_A_C"/>
    <property type="match status" value="1"/>
</dbReference>
<evidence type="ECO:0000256" key="18">
    <source>
        <dbReference type="ARBA" id="ARBA00034003"/>
    </source>
</evidence>
<dbReference type="GO" id="GO:0071897">
    <property type="term" value="P:DNA biosynthetic process"/>
    <property type="evidence" value="ECO:0007669"/>
    <property type="project" value="InterPro"/>
</dbReference>
<comment type="similarity">
    <text evidence="3 19">Belongs to the ATP-dependent DNA ligase family.</text>
</comment>
<dbReference type="GO" id="GO:0005524">
    <property type="term" value="F:ATP binding"/>
    <property type="evidence" value="ECO:0007669"/>
    <property type="project" value="UniProtKB-KW"/>
</dbReference>
<evidence type="ECO:0000259" key="20">
    <source>
        <dbReference type="PROSITE" id="PS50160"/>
    </source>
</evidence>
<dbReference type="SUPFAM" id="SSF50249">
    <property type="entry name" value="Nucleic acid-binding proteins"/>
    <property type="match status" value="1"/>
</dbReference>
<proteinExistence type="inferred from homology"/>
<dbReference type="AlphaFoldDB" id="A0A9P0GTA8"/>
<dbReference type="InterPro" id="IPR044125">
    <property type="entry name" value="Adenylation_DNA_ligase_IV"/>
</dbReference>
<evidence type="ECO:0000313" key="22">
    <source>
        <dbReference type="EMBL" id="CAH1155934.1"/>
    </source>
</evidence>
<dbReference type="Gene3D" id="3.40.50.10190">
    <property type="entry name" value="BRCT domain"/>
    <property type="match status" value="1"/>
</dbReference>
<dbReference type="InterPro" id="IPR012308">
    <property type="entry name" value="DNA_ligase_ATP-dep_N"/>
</dbReference>
<keyword evidence="6" id="KW-0436">Ligase</keyword>
<keyword evidence="15" id="KW-0539">Nucleus</keyword>
<evidence type="ECO:0000256" key="9">
    <source>
        <dbReference type="ARBA" id="ARBA00022741"/>
    </source>
</evidence>
<dbReference type="NCBIfam" id="TIGR00574">
    <property type="entry name" value="dnl1"/>
    <property type="match status" value="1"/>
</dbReference>
<keyword evidence="11" id="KW-0067">ATP-binding</keyword>
<feature type="domain" description="BRCT" evidence="21">
    <location>
        <begin position="621"/>
        <end position="711"/>
    </location>
</feature>
<evidence type="ECO:0000256" key="12">
    <source>
        <dbReference type="ARBA" id="ARBA00022842"/>
    </source>
</evidence>
<evidence type="ECO:0000256" key="5">
    <source>
        <dbReference type="ARBA" id="ARBA00022073"/>
    </source>
</evidence>
<keyword evidence="9" id="KW-0547">Nucleotide-binding</keyword>
<dbReference type="SUPFAM" id="SSF117018">
    <property type="entry name" value="ATP-dependent DNA ligase DNA-binding domain"/>
    <property type="match status" value="1"/>
</dbReference>
<evidence type="ECO:0000256" key="13">
    <source>
        <dbReference type="ARBA" id="ARBA00023172"/>
    </source>
</evidence>
<dbReference type="InterPro" id="IPR000977">
    <property type="entry name" value="DNA_ligase_ATP-dep"/>
</dbReference>
<keyword evidence="7" id="KW-0479">Metal-binding</keyword>
<dbReference type="GO" id="GO:0032807">
    <property type="term" value="C:DNA ligase IV complex"/>
    <property type="evidence" value="ECO:0007669"/>
    <property type="project" value="TreeGrafter"/>
</dbReference>
<dbReference type="InterPro" id="IPR012340">
    <property type="entry name" value="NA-bd_OB-fold"/>
</dbReference>
<dbReference type="InterPro" id="IPR036599">
    <property type="entry name" value="DNA_ligase_N_sf"/>
</dbReference>
<evidence type="ECO:0000256" key="17">
    <source>
        <dbReference type="ARBA" id="ARBA00031942"/>
    </source>
</evidence>
<evidence type="ECO:0000256" key="15">
    <source>
        <dbReference type="ARBA" id="ARBA00023242"/>
    </source>
</evidence>
<evidence type="ECO:0000259" key="21">
    <source>
        <dbReference type="PROSITE" id="PS50172"/>
    </source>
</evidence>
<accession>A0A9P0GTA8</accession>
<keyword evidence="12" id="KW-0460">Magnesium</keyword>
<keyword evidence="8" id="KW-0677">Repeat</keyword>
<keyword evidence="23" id="KW-1185">Reference proteome</keyword>
<dbReference type="Gene3D" id="3.30.470.30">
    <property type="entry name" value="DNA ligase/mRNA capping enzyme"/>
    <property type="match status" value="1"/>
</dbReference>
<dbReference type="Proteomes" id="UP001153737">
    <property type="component" value="Chromosome 2"/>
</dbReference>
<evidence type="ECO:0000256" key="19">
    <source>
        <dbReference type="RuleBase" id="RU004196"/>
    </source>
</evidence>
<comment type="subcellular location">
    <subcellularLocation>
        <location evidence="2">Nucleus</location>
    </subcellularLocation>
</comment>
<dbReference type="Pfam" id="PF00533">
    <property type="entry name" value="BRCT"/>
    <property type="match status" value="1"/>
</dbReference>
<dbReference type="PANTHER" id="PTHR45997:SF1">
    <property type="entry name" value="DNA LIGASE 4"/>
    <property type="match status" value="1"/>
</dbReference>
<evidence type="ECO:0000256" key="7">
    <source>
        <dbReference type="ARBA" id="ARBA00022723"/>
    </source>
</evidence>
<evidence type="ECO:0000256" key="1">
    <source>
        <dbReference type="ARBA" id="ARBA00001946"/>
    </source>
</evidence>
<dbReference type="InterPro" id="IPR036420">
    <property type="entry name" value="BRCT_dom_sf"/>
</dbReference>
<dbReference type="GO" id="GO:0006297">
    <property type="term" value="P:nucleotide-excision repair, DNA gap filling"/>
    <property type="evidence" value="ECO:0007669"/>
    <property type="project" value="TreeGrafter"/>
</dbReference>
<evidence type="ECO:0000256" key="16">
    <source>
        <dbReference type="ARBA" id="ARBA00030676"/>
    </source>
</evidence>
<dbReference type="PANTHER" id="PTHR45997">
    <property type="entry name" value="DNA LIGASE 4"/>
    <property type="match status" value="1"/>
</dbReference>
<dbReference type="GO" id="GO:0006310">
    <property type="term" value="P:DNA recombination"/>
    <property type="evidence" value="ECO:0007669"/>
    <property type="project" value="UniProtKB-KW"/>
</dbReference>
<dbReference type="GO" id="GO:0046872">
    <property type="term" value="F:metal ion binding"/>
    <property type="evidence" value="ECO:0007669"/>
    <property type="project" value="UniProtKB-KW"/>
</dbReference>
<evidence type="ECO:0000313" key="23">
    <source>
        <dbReference type="Proteomes" id="UP001153737"/>
    </source>
</evidence>
<dbReference type="SUPFAM" id="SSF52113">
    <property type="entry name" value="BRCT domain"/>
    <property type="match status" value="1"/>
</dbReference>
<dbReference type="EC" id="6.5.1.1" evidence="4"/>
<evidence type="ECO:0000256" key="6">
    <source>
        <dbReference type="ARBA" id="ARBA00022598"/>
    </source>
</evidence>
<keyword evidence="14" id="KW-0234">DNA repair</keyword>
<dbReference type="Gene3D" id="2.40.50.140">
    <property type="entry name" value="Nucleic acid-binding proteins"/>
    <property type="match status" value="1"/>
</dbReference>
<name>A0A9P0GTA8_PHACE</name>
<dbReference type="InterPro" id="IPR021536">
    <property type="entry name" value="DNA_ligase_IV_dom"/>
</dbReference>
<feature type="domain" description="ATP-dependent DNA ligase family profile" evidence="20">
    <location>
        <begin position="331"/>
        <end position="465"/>
    </location>
</feature>
<dbReference type="OrthoDB" id="151490at2759"/>
<organism evidence="22 23">
    <name type="scientific">Phaedon cochleariae</name>
    <name type="common">Mustard beetle</name>
    <dbReference type="NCBI Taxonomy" id="80249"/>
    <lineage>
        <taxon>Eukaryota</taxon>
        <taxon>Metazoa</taxon>
        <taxon>Ecdysozoa</taxon>
        <taxon>Arthropoda</taxon>
        <taxon>Hexapoda</taxon>
        <taxon>Insecta</taxon>
        <taxon>Pterygota</taxon>
        <taxon>Neoptera</taxon>
        <taxon>Endopterygota</taxon>
        <taxon>Coleoptera</taxon>
        <taxon>Polyphaga</taxon>
        <taxon>Cucujiformia</taxon>
        <taxon>Chrysomeloidea</taxon>
        <taxon>Chrysomelidae</taxon>
        <taxon>Chrysomelinae</taxon>
        <taxon>Chrysomelini</taxon>
        <taxon>Phaedon</taxon>
    </lineage>
</organism>
<sequence length="854" mass="99549">MMNFKELCSIFDELKQIKGQNDKFKYLRDKFQQIRHDLQNNPTDFFQIFRLFLPKLDRERDSYHMKEAKVARTLIKMLDLPAGNDKNVLSKSYLMAGQATDFGDVVYSVIRKYLSNHKTTLTVQEVNKSLDDLTKRKGESEAEEIMMKMFKKASPEHTRWIIRIILKDLKLGISTNSILNCYHRDGGSFYSSNNNLRKVCEVLADENVRLHELEIEIFDAFRPMLSKKIDVSNFKKELPENKTFFIENKFDGERFQLHMKNNVFRYLSRNGFDYTDQMGKTYDTGIFTPKLKALFNKTVKSVILDGELMLWHKHSKKFGSKGMTYDVKKLSEKDPYQPCFCIYDIIFLNDKVHTNTPLRERVEMLKTVFRTEKPGTLVLSVVKEVNSRQEIIDELNLSLKKEEEGIIVKDPDSIYKYSDRNSGWYKMKLEYFQDVMNDLDLIVMGAKYESSTSVKLNSFTVGIRSGIASNGKPLYLSFGKVSSGLNDEQLAMLNNKIKTQGKNFENFDSVNLNFGKDTPNWYIEPQHSLVFQVRASELIRHTDNSFKTPFTLRFPRVLQIREDKPVDECLNINELLELTKSNKFVIKLNKRGIDLEEILTVKKRKTTKQAPQMPTFYDTKQVSDILEGYNVYVLSGTQKCDKEKAESLIKQAGGKVMYRPKEQVDIILASERSEKVRQLAQKRPRYDIVSLSWLERVLQDGNLLGYDQSEVFYLGWNYKNSLSNELDKYGDSFLEETTIEKLKVTFELVSDSGDYSNLGQLVRLEGRKYFNKYTAYFDKFVIPDDLDSGIAYHSYIDELEFQYYGGTVCERILENVNLIVFDGDSKRKKLLEKYLKSKGRDDIVILSKSFIYEE</sequence>
<keyword evidence="13" id="KW-0233">DNA recombination</keyword>
<dbReference type="CDD" id="cd07903">
    <property type="entry name" value="Adenylation_DNA_ligase_IV"/>
    <property type="match status" value="1"/>
</dbReference>
<dbReference type="InterPro" id="IPR001357">
    <property type="entry name" value="BRCT_dom"/>
</dbReference>
<dbReference type="InterPro" id="IPR016059">
    <property type="entry name" value="DNA_ligase_ATP-dep_CS"/>
</dbReference>
<evidence type="ECO:0000256" key="4">
    <source>
        <dbReference type="ARBA" id="ARBA00012727"/>
    </source>
</evidence>
<evidence type="ECO:0000256" key="10">
    <source>
        <dbReference type="ARBA" id="ARBA00022763"/>
    </source>
</evidence>
<dbReference type="GO" id="GO:0005958">
    <property type="term" value="C:DNA-dependent protein kinase-DNA ligase 4 complex"/>
    <property type="evidence" value="ECO:0007669"/>
    <property type="project" value="TreeGrafter"/>
</dbReference>
<evidence type="ECO:0000256" key="8">
    <source>
        <dbReference type="ARBA" id="ARBA00022737"/>
    </source>
</evidence>
<dbReference type="InterPro" id="IPR029710">
    <property type="entry name" value="LIG4"/>
</dbReference>
<dbReference type="Gene3D" id="1.10.3260.10">
    <property type="entry name" value="DNA ligase, ATP-dependent, N-terminal domain"/>
    <property type="match status" value="1"/>
</dbReference>
<evidence type="ECO:0000256" key="2">
    <source>
        <dbReference type="ARBA" id="ARBA00004123"/>
    </source>
</evidence>
<protein>
    <recommendedName>
        <fullName evidence="5">DNA ligase 4</fullName>
        <ecNumber evidence="4">6.5.1.1</ecNumber>
    </recommendedName>
    <alternativeName>
        <fullName evidence="17">DNA ligase IV</fullName>
    </alternativeName>
    <alternativeName>
        <fullName evidence="16">Polydeoxyribonucleotide synthase [ATP] 4</fullName>
    </alternativeName>
</protein>
<dbReference type="PROSITE" id="PS50160">
    <property type="entry name" value="DNA_LIGASE_A3"/>
    <property type="match status" value="1"/>
</dbReference>
<dbReference type="GO" id="GO:0003677">
    <property type="term" value="F:DNA binding"/>
    <property type="evidence" value="ECO:0007669"/>
    <property type="project" value="InterPro"/>
</dbReference>
<comment type="catalytic activity">
    <reaction evidence="18">
        <text>ATP + (deoxyribonucleotide)n-3'-hydroxyl + 5'-phospho-(deoxyribonucleotide)m = (deoxyribonucleotide)n+m + AMP + diphosphate.</text>
        <dbReference type="EC" id="6.5.1.1"/>
    </reaction>
</comment>
<dbReference type="PROSITE" id="PS00333">
    <property type="entry name" value="DNA_LIGASE_A2"/>
    <property type="match status" value="1"/>
</dbReference>
<keyword evidence="10" id="KW-0227">DNA damage</keyword>
<comment type="cofactor">
    <cofactor evidence="1">
        <name>Mg(2+)</name>
        <dbReference type="ChEBI" id="CHEBI:18420"/>
    </cofactor>
</comment>
<dbReference type="SUPFAM" id="SSF56091">
    <property type="entry name" value="DNA ligase/mRNA capping enzyme, catalytic domain"/>
    <property type="match status" value="1"/>
</dbReference>
<dbReference type="Pfam" id="PF01068">
    <property type="entry name" value="DNA_ligase_A_M"/>
    <property type="match status" value="1"/>
</dbReference>
<dbReference type="EMBL" id="OU896708">
    <property type="protein sequence ID" value="CAH1155934.1"/>
    <property type="molecule type" value="Genomic_DNA"/>
</dbReference>
<gene>
    <name evidence="22" type="ORF">PHAECO_LOCUS6178</name>
</gene>
<dbReference type="InterPro" id="IPR012309">
    <property type="entry name" value="DNA_ligase_ATP-dep_C"/>
</dbReference>
<dbReference type="Pfam" id="PF11411">
    <property type="entry name" value="DNA_ligase_IV"/>
    <property type="match status" value="1"/>
</dbReference>
<evidence type="ECO:0000256" key="14">
    <source>
        <dbReference type="ARBA" id="ARBA00023204"/>
    </source>
</evidence>
<dbReference type="GO" id="GO:0006303">
    <property type="term" value="P:double-strand break repair via nonhomologous end joining"/>
    <property type="evidence" value="ECO:0007669"/>
    <property type="project" value="TreeGrafter"/>
</dbReference>
<reference evidence="22" key="2">
    <citation type="submission" date="2022-10" db="EMBL/GenBank/DDBJ databases">
        <authorList>
            <consortium name="ENA_rothamsted_submissions"/>
            <consortium name="culmorum"/>
            <person name="King R."/>
        </authorList>
    </citation>
    <scope>NUCLEOTIDE SEQUENCE</scope>
</reference>
<dbReference type="SMART" id="SM00292">
    <property type="entry name" value="BRCT"/>
    <property type="match status" value="1"/>
</dbReference>
<evidence type="ECO:0000256" key="3">
    <source>
        <dbReference type="ARBA" id="ARBA00007572"/>
    </source>
</evidence>
<reference evidence="22" key="1">
    <citation type="submission" date="2022-01" db="EMBL/GenBank/DDBJ databases">
        <authorList>
            <person name="King R."/>
        </authorList>
    </citation>
    <scope>NUCLEOTIDE SEQUENCE</scope>
</reference>